<reference evidence="7 8" key="1">
    <citation type="submission" date="2019-04" db="EMBL/GenBank/DDBJ databases">
        <title>Psychroflexus halotolerans sp. nov., isolated from a marine solar saltern.</title>
        <authorList>
            <person name="Feng X."/>
        </authorList>
    </citation>
    <scope>NUCLEOTIDE SEQUENCE [LARGE SCALE GENOMIC DNA]</scope>
    <source>
        <strain evidence="7 8">WDS2C27</strain>
    </source>
</reference>
<evidence type="ECO:0000256" key="1">
    <source>
        <dbReference type="ARBA" id="ARBA00001933"/>
    </source>
</evidence>
<evidence type="ECO:0000256" key="5">
    <source>
        <dbReference type="ARBA" id="ARBA00022898"/>
    </source>
</evidence>
<evidence type="ECO:0000256" key="2">
    <source>
        <dbReference type="ARBA" id="ARBA00007441"/>
    </source>
</evidence>
<dbReference type="GO" id="GO:0016212">
    <property type="term" value="F:kynurenine-oxoglutarate transaminase activity"/>
    <property type="evidence" value="ECO:0007669"/>
    <property type="project" value="TreeGrafter"/>
</dbReference>
<feature type="domain" description="Aminotransferase class I/classII large" evidence="6">
    <location>
        <begin position="28"/>
        <end position="378"/>
    </location>
</feature>
<dbReference type="InterPro" id="IPR004839">
    <property type="entry name" value="Aminotransferase_I/II_large"/>
</dbReference>
<evidence type="ECO:0000256" key="3">
    <source>
        <dbReference type="ARBA" id="ARBA00022576"/>
    </source>
</evidence>
<dbReference type="InterPro" id="IPR015422">
    <property type="entry name" value="PyrdxlP-dep_Trfase_small"/>
</dbReference>
<dbReference type="RefSeq" id="WP_138931068.1">
    <property type="nucleotide sequence ID" value="NZ_SWMU01000001.1"/>
</dbReference>
<comment type="caution">
    <text evidence="7">The sequence shown here is derived from an EMBL/GenBank/DDBJ whole genome shotgun (WGS) entry which is preliminary data.</text>
</comment>
<comment type="similarity">
    <text evidence="2">Belongs to the class-I pyridoxal-phosphate-dependent aminotransferase family.</text>
</comment>
<evidence type="ECO:0000259" key="6">
    <source>
        <dbReference type="Pfam" id="PF00155"/>
    </source>
</evidence>
<dbReference type="Gene3D" id="3.90.1150.10">
    <property type="entry name" value="Aspartate Aminotransferase, domain 1"/>
    <property type="match status" value="1"/>
</dbReference>
<gene>
    <name evidence="7" type="ORF">FCN74_02785</name>
</gene>
<accession>A0A4V6ALK5</accession>
<dbReference type="InterPro" id="IPR051326">
    <property type="entry name" value="Kynurenine-oxoglutarate_AT"/>
</dbReference>
<dbReference type="Pfam" id="PF00155">
    <property type="entry name" value="Aminotran_1_2"/>
    <property type="match status" value="1"/>
</dbReference>
<dbReference type="PANTHER" id="PTHR43807:SF20">
    <property type="entry name" value="FI04487P"/>
    <property type="match status" value="1"/>
</dbReference>
<comment type="cofactor">
    <cofactor evidence="1">
        <name>pyridoxal 5'-phosphate</name>
        <dbReference type="ChEBI" id="CHEBI:597326"/>
    </cofactor>
</comment>
<sequence length="381" mass="43687">MHQLQSKLPHIGTTIFTKMSRLAQEHHAINLSQGFPNFMPNEELIQQANEAISSHRNQYAPLGGLPELRQKLSDKFDTLYNHKYDWESEITITAGATQAIFTAISTLIHPGDEVVVFKPAYDCYEPAVELYGGIVKPVQLEAPDYNIPWQKVKDLVGDKTKLIIINTPHNPTGYVWTKEDFENLKSIIRDTSAYVLSDEVYEHMVFDEHMHHSICSDPELASRSIATFSFGKTYHVTGWKLGYAVAPKALMNEFRKVHQYNVFCVNHPLQYALSQILDEPQHYLKLDEFYQHKRDQFLKLVEGSRFKFTPSQGTYFQLADYSEISDLPDTEFCLELIKTHGLAAIPISVFNHDKLQQGQIRFCFAKTDETLKEAAKIINDI</sequence>
<dbReference type="SUPFAM" id="SSF53383">
    <property type="entry name" value="PLP-dependent transferases"/>
    <property type="match status" value="1"/>
</dbReference>
<evidence type="ECO:0000313" key="7">
    <source>
        <dbReference type="EMBL" id="TKS57365.1"/>
    </source>
</evidence>
<dbReference type="FunFam" id="3.40.640.10:FF:000033">
    <property type="entry name" value="Aspartate aminotransferase"/>
    <property type="match status" value="1"/>
</dbReference>
<dbReference type="NCBIfam" id="NF006569">
    <property type="entry name" value="PRK09082.1"/>
    <property type="match status" value="1"/>
</dbReference>
<proteinExistence type="inferred from homology"/>
<dbReference type="Gene3D" id="3.40.640.10">
    <property type="entry name" value="Type I PLP-dependent aspartate aminotransferase-like (Major domain)"/>
    <property type="match status" value="1"/>
</dbReference>
<evidence type="ECO:0000313" key="8">
    <source>
        <dbReference type="Proteomes" id="UP000306552"/>
    </source>
</evidence>
<keyword evidence="3 7" id="KW-0032">Aminotransferase</keyword>
<keyword evidence="5" id="KW-0663">Pyridoxal phosphate</keyword>
<dbReference type="Proteomes" id="UP000306552">
    <property type="component" value="Unassembled WGS sequence"/>
</dbReference>
<dbReference type="PANTHER" id="PTHR43807">
    <property type="entry name" value="FI04487P"/>
    <property type="match status" value="1"/>
</dbReference>
<protein>
    <submittedName>
        <fullName evidence="7">Aminotransferase class I/II-fold pyridoxal phosphate-dependent enzyme</fullName>
    </submittedName>
</protein>
<dbReference type="CDD" id="cd00609">
    <property type="entry name" value="AAT_like"/>
    <property type="match status" value="1"/>
</dbReference>
<dbReference type="GO" id="GO:0030170">
    <property type="term" value="F:pyridoxal phosphate binding"/>
    <property type="evidence" value="ECO:0007669"/>
    <property type="project" value="InterPro"/>
</dbReference>
<dbReference type="InterPro" id="IPR015424">
    <property type="entry name" value="PyrdxlP-dep_Trfase"/>
</dbReference>
<keyword evidence="8" id="KW-1185">Reference proteome</keyword>
<dbReference type="InterPro" id="IPR015421">
    <property type="entry name" value="PyrdxlP-dep_Trfase_major"/>
</dbReference>
<dbReference type="OrthoDB" id="9802328at2"/>
<evidence type="ECO:0000256" key="4">
    <source>
        <dbReference type="ARBA" id="ARBA00022679"/>
    </source>
</evidence>
<dbReference type="GO" id="GO:0005737">
    <property type="term" value="C:cytoplasm"/>
    <property type="evidence" value="ECO:0007669"/>
    <property type="project" value="TreeGrafter"/>
</dbReference>
<organism evidence="7 8">
    <name type="scientific">Mesohalobacter halotolerans</name>
    <dbReference type="NCBI Taxonomy" id="1883405"/>
    <lineage>
        <taxon>Bacteria</taxon>
        <taxon>Pseudomonadati</taxon>
        <taxon>Bacteroidota</taxon>
        <taxon>Flavobacteriia</taxon>
        <taxon>Flavobacteriales</taxon>
        <taxon>Flavobacteriaceae</taxon>
        <taxon>Mesohalobacter</taxon>
    </lineage>
</organism>
<dbReference type="AlphaFoldDB" id="A0A4V6ALK5"/>
<name>A0A4V6ALK5_9FLAO</name>
<keyword evidence="4 7" id="KW-0808">Transferase</keyword>
<dbReference type="EMBL" id="SWMU01000001">
    <property type="protein sequence ID" value="TKS57365.1"/>
    <property type="molecule type" value="Genomic_DNA"/>
</dbReference>